<reference evidence="1 2" key="1">
    <citation type="submission" date="2015-10" db="EMBL/GenBank/DDBJ databases">
        <title>Genome sequence of Chryseobacterium greenlandense.</title>
        <authorList>
            <person name="Newman J."/>
            <person name="Fischer K."/>
            <person name="Miller J."/>
        </authorList>
    </citation>
    <scope>NUCLEOTIDE SEQUENCE [LARGE SCALE GENOMIC DNA]</scope>
    <source>
        <strain evidence="1 2">UMB34</strain>
    </source>
</reference>
<proteinExistence type="predicted"/>
<evidence type="ECO:0008006" key="3">
    <source>
        <dbReference type="Google" id="ProtNLM"/>
    </source>
</evidence>
<organism evidence="1 2">
    <name type="scientific">Chryseobacterium aquaticum subsp. greenlandense</name>
    <dbReference type="NCBI Taxonomy" id="345663"/>
    <lineage>
        <taxon>Bacteria</taxon>
        <taxon>Pseudomonadati</taxon>
        <taxon>Bacteroidota</taxon>
        <taxon>Flavobacteriia</taxon>
        <taxon>Flavobacteriales</taxon>
        <taxon>Weeksellaceae</taxon>
        <taxon>Chryseobacterium group</taxon>
        <taxon>Chryseobacterium</taxon>
    </lineage>
</organism>
<gene>
    <name evidence="1" type="ORF">AR686_04605</name>
</gene>
<evidence type="ECO:0000313" key="2">
    <source>
        <dbReference type="Proteomes" id="UP000054388"/>
    </source>
</evidence>
<evidence type="ECO:0000313" key="1">
    <source>
        <dbReference type="EMBL" id="KUJ56953.1"/>
    </source>
</evidence>
<dbReference type="Proteomes" id="UP000054388">
    <property type="component" value="Unassembled WGS sequence"/>
</dbReference>
<comment type="caution">
    <text evidence="1">The sequence shown here is derived from an EMBL/GenBank/DDBJ whole genome shotgun (WGS) entry which is preliminary data.</text>
</comment>
<dbReference type="AlphaFoldDB" id="A0A117KBZ4"/>
<sequence length="156" mass="18062">MKNFILIIALSFYSFVNAQIGNKKDWAILGAIICTRLELTIMNDKSFLSFGPKIPLNENNYVSLRGHFNWWDTPERKFIVIPELDYFYKIADFKEKSMITNLYTGAGITPNAVSPKFGIVFYHFISAEAGYNFEYEPYKHFSTSGFRFSLGFNLVF</sequence>
<dbReference type="EMBL" id="LMAI01000003">
    <property type="protein sequence ID" value="KUJ56953.1"/>
    <property type="molecule type" value="Genomic_DNA"/>
</dbReference>
<protein>
    <recommendedName>
        <fullName evidence="3">Outer membrane protein beta-barrel domain-containing protein</fullName>
    </recommendedName>
</protein>
<name>A0A117KBZ4_9FLAO</name>
<dbReference type="RefSeq" id="WP_059135941.1">
    <property type="nucleotide sequence ID" value="NZ_LMAI01000003.1"/>
</dbReference>
<accession>A0A117KBZ4</accession>